<protein>
    <submittedName>
        <fullName evidence="2">Uncharacterized protein</fullName>
    </submittedName>
</protein>
<sequence>MYAISTALSTYTEPVVHDSRKLSMATDLISDSLRQTLQWIVYCVIGQSIVVFGIAANIVNIVCFVRQGFREPINVSLL</sequence>
<keyword evidence="1" id="KW-0472">Membrane</keyword>
<proteinExistence type="predicted"/>
<feature type="non-terminal residue" evidence="2">
    <location>
        <position position="1"/>
    </location>
</feature>
<accession>A0A8S3YIF8</accession>
<dbReference type="Proteomes" id="UP000678393">
    <property type="component" value="Unassembled WGS sequence"/>
</dbReference>
<evidence type="ECO:0000256" key="1">
    <source>
        <dbReference type="SAM" id="Phobius"/>
    </source>
</evidence>
<organism evidence="2 3">
    <name type="scientific">Candidula unifasciata</name>
    <dbReference type="NCBI Taxonomy" id="100452"/>
    <lineage>
        <taxon>Eukaryota</taxon>
        <taxon>Metazoa</taxon>
        <taxon>Spiralia</taxon>
        <taxon>Lophotrochozoa</taxon>
        <taxon>Mollusca</taxon>
        <taxon>Gastropoda</taxon>
        <taxon>Heterobranchia</taxon>
        <taxon>Euthyneura</taxon>
        <taxon>Panpulmonata</taxon>
        <taxon>Eupulmonata</taxon>
        <taxon>Stylommatophora</taxon>
        <taxon>Helicina</taxon>
        <taxon>Helicoidea</taxon>
        <taxon>Geomitridae</taxon>
        <taxon>Candidula</taxon>
    </lineage>
</organism>
<feature type="non-terminal residue" evidence="2">
    <location>
        <position position="78"/>
    </location>
</feature>
<feature type="transmembrane region" description="Helical" evidence="1">
    <location>
        <begin position="39"/>
        <end position="65"/>
    </location>
</feature>
<dbReference type="EMBL" id="CAJHNH020000334">
    <property type="protein sequence ID" value="CAG5117003.1"/>
    <property type="molecule type" value="Genomic_DNA"/>
</dbReference>
<keyword evidence="1" id="KW-0812">Transmembrane</keyword>
<reference evidence="2" key="1">
    <citation type="submission" date="2021-04" db="EMBL/GenBank/DDBJ databases">
        <authorList>
            <consortium name="Molecular Ecology Group"/>
        </authorList>
    </citation>
    <scope>NUCLEOTIDE SEQUENCE</scope>
</reference>
<gene>
    <name evidence="2" type="ORF">CUNI_LOCUS2561</name>
</gene>
<name>A0A8S3YIF8_9EUPU</name>
<evidence type="ECO:0000313" key="2">
    <source>
        <dbReference type="EMBL" id="CAG5117003.1"/>
    </source>
</evidence>
<dbReference type="AlphaFoldDB" id="A0A8S3YIF8"/>
<evidence type="ECO:0000313" key="3">
    <source>
        <dbReference type="Proteomes" id="UP000678393"/>
    </source>
</evidence>
<keyword evidence="3" id="KW-1185">Reference proteome</keyword>
<comment type="caution">
    <text evidence="2">The sequence shown here is derived from an EMBL/GenBank/DDBJ whole genome shotgun (WGS) entry which is preliminary data.</text>
</comment>
<keyword evidence="1" id="KW-1133">Transmembrane helix</keyword>